<dbReference type="Proteomes" id="UP001324427">
    <property type="component" value="Unassembled WGS sequence"/>
</dbReference>
<accession>A0AAV9J3P1</accession>
<dbReference type="AlphaFoldDB" id="A0AAV9J3P1"/>
<keyword evidence="3" id="KW-1185">Reference proteome</keyword>
<proteinExistence type="predicted"/>
<organism evidence="2 3">
    <name type="scientific">Oleoguttula mirabilis</name>
    <dbReference type="NCBI Taxonomy" id="1507867"/>
    <lineage>
        <taxon>Eukaryota</taxon>
        <taxon>Fungi</taxon>
        <taxon>Dikarya</taxon>
        <taxon>Ascomycota</taxon>
        <taxon>Pezizomycotina</taxon>
        <taxon>Dothideomycetes</taxon>
        <taxon>Dothideomycetidae</taxon>
        <taxon>Mycosphaerellales</taxon>
        <taxon>Teratosphaeriaceae</taxon>
        <taxon>Oleoguttula</taxon>
    </lineage>
</organism>
<dbReference type="EMBL" id="JAVFHQ010000091">
    <property type="protein sequence ID" value="KAK4539521.1"/>
    <property type="molecule type" value="Genomic_DNA"/>
</dbReference>
<name>A0AAV9J3P1_9PEZI</name>
<gene>
    <name evidence="2" type="ORF">LTR36_010866</name>
</gene>
<sequence>MTEKVAKKQREAEAKLANLTTAHTACLAQLVRAHAHLQNVYLADKEPEHYSCDQSKVGKWLMNLEDAVPSKMYEYILAQTEELDKAGYGTTDQQDSVTDMRPSSMGFGGMGFMD</sequence>
<reference evidence="2 3" key="1">
    <citation type="submission" date="2021-11" db="EMBL/GenBank/DDBJ databases">
        <title>Black yeast isolated from Biological Soil Crust.</title>
        <authorList>
            <person name="Kurbessoian T."/>
        </authorList>
    </citation>
    <scope>NUCLEOTIDE SEQUENCE [LARGE SCALE GENOMIC DNA]</scope>
    <source>
        <strain evidence="2 3">CCFEE 5522</strain>
    </source>
</reference>
<feature type="region of interest" description="Disordered" evidence="1">
    <location>
        <begin position="86"/>
        <end position="108"/>
    </location>
</feature>
<comment type="caution">
    <text evidence="2">The sequence shown here is derived from an EMBL/GenBank/DDBJ whole genome shotgun (WGS) entry which is preliminary data.</text>
</comment>
<evidence type="ECO:0000256" key="1">
    <source>
        <dbReference type="SAM" id="MobiDB-lite"/>
    </source>
</evidence>
<protein>
    <submittedName>
        <fullName evidence="2">Uncharacterized protein</fullName>
    </submittedName>
</protein>
<evidence type="ECO:0000313" key="2">
    <source>
        <dbReference type="EMBL" id="KAK4539521.1"/>
    </source>
</evidence>
<evidence type="ECO:0000313" key="3">
    <source>
        <dbReference type="Proteomes" id="UP001324427"/>
    </source>
</evidence>